<proteinExistence type="predicted"/>
<evidence type="ECO:0000313" key="2">
    <source>
        <dbReference type="RefSeq" id="XP_060670337.1"/>
    </source>
</evidence>
<keyword evidence="1" id="KW-1185">Reference proteome</keyword>
<accession>A0ABM4A0S9</accession>
<protein>
    <submittedName>
        <fullName evidence="2">Uncharacterized protein LOC112491776</fullName>
    </submittedName>
</protein>
<gene>
    <name evidence="2" type="primary">LOC112491776</name>
</gene>
<reference evidence="2" key="2">
    <citation type="submission" date="2025-08" db="UniProtKB">
        <authorList>
            <consortium name="RefSeq"/>
        </authorList>
    </citation>
    <scope>IDENTIFICATION</scope>
    <source>
        <tissue evidence="2">Seedling</tissue>
    </source>
</reference>
<dbReference type="PANTHER" id="PTHR46922">
    <property type="entry name" value="DHHA1 DOMAIN PROTEIN"/>
    <property type="match status" value="1"/>
</dbReference>
<reference evidence="1" key="1">
    <citation type="submission" date="2025-05" db="UniProtKB">
        <authorList>
            <consortium name="RefSeq"/>
        </authorList>
    </citation>
    <scope>NUCLEOTIDE SEQUENCE [LARGE SCALE GENOMIC DNA]</scope>
</reference>
<dbReference type="PANTHER" id="PTHR46922:SF4">
    <property type="entry name" value="DHHA1 DOMAIN PROTEIN"/>
    <property type="match status" value="1"/>
</dbReference>
<organism evidence="1 2">
    <name type="scientific">Ziziphus jujuba</name>
    <name type="common">Chinese jujube</name>
    <name type="synonym">Ziziphus sativa</name>
    <dbReference type="NCBI Taxonomy" id="326968"/>
    <lineage>
        <taxon>Eukaryota</taxon>
        <taxon>Viridiplantae</taxon>
        <taxon>Streptophyta</taxon>
        <taxon>Embryophyta</taxon>
        <taxon>Tracheophyta</taxon>
        <taxon>Spermatophyta</taxon>
        <taxon>Magnoliopsida</taxon>
        <taxon>eudicotyledons</taxon>
        <taxon>Gunneridae</taxon>
        <taxon>Pentapetalae</taxon>
        <taxon>rosids</taxon>
        <taxon>fabids</taxon>
        <taxon>Rosales</taxon>
        <taxon>Rhamnaceae</taxon>
        <taxon>Paliureae</taxon>
        <taxon>Ziziphus</taxon>
    </lineage>
</organism>
<sequence length="114" mass="12747">MERVIDMRRSEATIALDYFEEKAGSRLKDLNGGSMWVWTLNPSLFKQSGIDQLILKAGNDSLGQSYEIALVAGAFVDCLTVKAHSVSELRNELGHQLANKSHNLKLRTSHVEEF</sequence>
<dbReference type="Proteomes" id="UP001652623">
    <property type="component" value="Chromosome 2"/>
</dbReference>
<dbReference type="GeneID" id="112491776"/>
<dbReference type="RefSeq" id="XP_060670337.1">
    <property type="nucleotide sequence ID" value="XM_060814354.1"/>
</dbReference>
<name>A0ABM4A0S9_ZIZJJ</name>
<evidence type="ECO:0000313" key="1">
    <source>
        <dbReference type="Proteomes" id="UP001652623"/>
    </source>
</evidence>